<reference evidence="1" key="1">
    <citation type="submission" date="2015-07" db="EMBL/GenBank/DDBJ databases">
        <title>MeaNS - Measles Nucleotide Surveillance Program.</title>
        <authorList>
            <person name="Tran T."/>
            <person name="Druce J."/>
        </authorList>
    </citation>
    <scope>NUCLEOTIDE SEQUENCE</scope>
    <source>
        <strain evidence="1">UCB-OBI-ISO-001</strain>
        <tissue evidence="1">Gonad</tissue>
    </source>
</reference>
<protein>
    <submittedName>
        <fullName evidence="1">Uncharacterized protein</fullName>
    </submittedName>
</protein>
<name>A0A0L8FT90_OCTBM</name>
<evidence type="ECO:0000313" key="1">
    <source>
        <dbReference type="EMBL" id="KOF67858.1"/>
    </source>
</evidence>
<sequence length="90" mass="10392">MLLFQNLQSINKFPLVTDLSCMQFNCQAESWASKNRFLKMLQSVAKFLLGNEEGKGRRDIKIRKRKFTNDLTIIIDGDNCLLHPLFAMLA</sequence>
<dbReference type="AlphaFoldDB" id="A0A0L8FT90"/>
<accession>A0A0L8FT90</accession>
<gene>
    <name evidence="1" type="ORF">OCBIM_22008751mg</name>
</gene>
<dbReference type="EMBL" id="KQ426760">
    <property type="protein sequence ID" value="KOF67858.1"/>
    <property type="molecule type" value="Genomic_DNA"/>
</dbReference>
<proteinExistence type="predicted"/>
<organism evidence="1">
    <name type="scientific">Octopus bimaculoides</name>
    <name type="common">California two-spotted octopus</name>
    <dbReference type="NCBI Taxonomy" id="37653"/>
    <lineage>
        <taxon>Eukaryota</taxon>
        <taxon>Metazoa</taxon>
        <taxon>Spiralia</taxon>
        <taxon>Lophotrochozoa</taxon>
        <taxon>Mollusca</taxon>
        <taxon>Cephalopoda</taxon>
        <taxon>Coleoidea</taxon>
        <taxon>Octopodiformes</taxon>
        <taxon>Octopoda</taxon>
        <taxon>Incirrata</taxon>
        <taxon>Octopodidae</taxon>
        <taxon>Octopus</taxon>
    </lineage>
</organism>